<dbReference type="SUPFAM" id="SSF88946">
    <property type="entry name" value="Sigma2 domain of RNA polymerase sigma factors"/>
    <property type="match status" value="1"/>
</dbReference>
<keyword evidence="3" id="KW-0731">Sigma factor</keyword>
<evidence type="ECO:0000256" key="2">
    <source>
        <dbReference type="ARBA" id="ARBA00023015"/>
    </source>
</evidence>
<dbReference type="Pfam" id="PF04542">
    <property type="entry name" value="Sigma70_r2"/>
    <property type="match status" value="1"/>
</dbReference>
<dbReference type="InterPro" id="IPR007627">
    <property type="entry name" value="RNA_pol_sigma70_r2"/>
</dbReference>
<dbReference type="AlphaFoldDB" id="A0A926IE71"/>
<comment type="caution">
    <text evidence="7">The sequence shown here is derived from an EMBL/GenBank/DDBJ whole genome shotgun (WGS) entry which is preliminary data.</text>
</comment>
<dbReference type="NCBIfam" id="TIGR02937">
    <property type="entry name" value="sigma70-ECF"/>
    <property type="match status" value="1"/>
</dbReference>
<keyword evidence="2" id="KW-0805">Transcription regulation</keyword>
<dbReference type="InterPro" id="IPR013249">
    <property type="entry name" value="RNA_pol_sigma70_r4_t2"/>
</dbReference>
<gene>
    <name evidence="7" type="ORF">H8707_02195</name>
</gene>
<evidence type="ECO:0000256" key="4">
    <source>
        <dbReference type="ARBA" id="ARBA00023163"/>
    </source>
</evidence>
<protein>
    <submittedName>
        <fullName evidence="7">Sigma-70 family RNA polymerase sigma factor</fullName>
    </submittedName>
</protein>
<evidence type="ECO:0000256" key="1">
    <source>
        <dbReference type="ARBA" id="ARBA00010641"/>
    </source>
</evidence>
<dbReference type="PANTHER" id="PTHR43133">
    <property type="entry name" value="RNA POLYMERASE ECF-TYPE SIGMA FACTO"/>
    <property type="match status" value="1"/>
</dbReference>
<keyword evidence="4" id="KW-0804">Transcription</keyword>
<name>A0A926IE71_9FIRM</name>
<reference evidence="7" key="1">
    <citation type="submission" date="2020-08" db="EMBL/GenBank/DDBJ databases">
        <title>Genome public.</title>
        <authorList>
            <person name="Liu C."/>
            <person name="Sun Q."/>
        </authorList>
    </citation>
    <scope>NUCLEOTIDE SEQUENCE</scope>
    <source>
        <strain evidence="7">BX21</strain>
    </source>
</reference>
<dbReference type="Proteomes" id="UP000601171">
    <property type="component" value="Unassembled WGS sequence"/>
</dbReference>
<dbReference type="GO" id="GO:0003677">
    <property type="term" value="F:DNA binding"/>
    <property type="evidence" value="ECO:0007669"/>
    <property type="project" value="InterPro"/>
</dbReference>
<sequence length="177" mass="20699">MDVDTLNNTFSTGGEYELECAIELYGQPLLRYCHNILCDYHKAQDAVQTTFIKAYNKRTSFISGSSLSAWLYRIAYTTCMDILRKRKFLFFVPETKGIQSNTSANFINEDLKEALLKLTGAERALIFSRVIDEKSYKELEEIYRIPANTLRKRYERAKNKLIKALEVENSYYKRLEE</sequence>
<dbReference type="Gene3D" id="1.10.10.10">
    <property type="entry name" value="Winged helix-like DNA-binding domain superfamily/Winged helix DNA-binding domain"/>
    <property type="match status" value="1"/>
</dbReference>
<dbReference type="GO" id="GO:0016987">
    <property type="term" value="F:sigma factor activity"/>
    <property type="evidence" value="ECO:0007669"/>
    <property type="project" value="UniProtKB-KW"/>
</dbReference>
<dbReference type="PANTHER" id="PTHR43133:SF51">
    <property type="entry name" value="RNA POLYMERASE SIGMA FACTOR"/>
    <property type="match status" value="1"/>
</dbReference>
<evidence type="ECO:0000313" key="8">
    <source>
        <dbReference type="Proteomes" id="UP000601171"/>
    </source>
</evidence>
<evidence type="ECO:0000256" key="3">
    <source>
        <dbReference type="ARBA" id="ARBA00023082"/>
    </source>
</evidence>
<dbReference type="EMBL" id="JACRTG010000007">
    <property type="protein sequence ID" value="MBC8587052.1"/>
    <property type="molecule type" value="Genomic_DNA"/>
</dbReference>
<dbReference type="GO" id="GO:0006352">
    <property type="term" value="P:DNA-templated transcription initiation"/>
    <property type="evidence" value="ECO:0007669"/>
    <property type="project" value="InterPro"/>
</dbReference>
<evidence type="ECO:0000313" key="7">
    <source>
        <dbReference type="EMBL" id="MBC8587052.1"/>
    </source>
</evidence>
<keyword evidence="8" id="KW-1185">Reference proteome</keyword>
<feature type="domain" description="RNA polymerase sigma factor 70 region 4 type 2" evidence="6">
    <location>
        <begin position="109"/>
        <end position="161"/>
    </location>
</feature>
<dbReference type="InterPro" id="IPR013324">
    <property type="entry name" value="RNA_pol_sigma_r3/r4-like"/>
</dbReference>
<evidence type="ECO:0000259" key="6">
    <source>
        <dbReference type="Pfam" id="PF08281"/>
    </source>
</evidence>
<dbReference type="RefSeq" id="WP_262428524.1">
    <property type="nucleotide sequence ID" value="NZ_JACRTG010000007.1"/>
</dbReference>
<dbReference type="SUPFAM" id="SSF88659">
    <property type="entry name" value="Sigma3 and sigma4 domains of RNA polymerase sigma factors"/>
    <property type="match status" value="1"/>
</dbReference>
<dbReference type="Pfam" id="PF08281">
    <property type="entry name" value="Sigma70_r4_2"/>
    <property type="match status" value="1"/>
</dbReference>
<proteinExistence type="inferred from homology"/>
<dbReference type="InterPro" id="IPR014284">
    <property type="entry name" value="RNA_pol_sigma-70_dom"/>
</dbReference>
<comment type="similarity">
    <text evidence="1">Belongs to the sigma-70 factor family. ECF subfamily.</text>
</comment>
<accession>A0A926IE71</accession>
<dbReference type="InterPro" id="IPR036388">
    <property type="entry name" value="WH-like_DNA-bd_sf"/>
</dbReference>
<dbReference type="InterPro" id="IPR013325">
    <property type="entry name" value="RNA_pol_sigma_r2"/>
</dbReference>
<feature type="domain" description="RNA polymerase sigma-70 region 2" evidence="5">
    <location>
        <begin position="22"/>
        <end position="87"/>
    </location>
</feature>
<dbReference type="InterPro" id="IPR039425">
    <property type="entry name" value="RNA_pol_sigma-70-like"/>
</dbReference>
<evidence type="ECO:0000259" key="5">
    <source>
        <dbReference type="Pfam" id="PF04542"/>
    </source>
</evidence>
<dbReference type="Gene3D" id="1.10.1740.10">
    <property type="match status" value="1"/>
</dbReference>
<organism evidence="7 8">
    <name type="scientific">Paratissierella segnis</name>
    <dbReference type="NCBI Taxonomy" id="2763679"/>
    <lineage>
        <taxon>Bacteria</taxon>
        <taxon>Bacillati</taxon>
        <taxon>Bacillota</taxon>
        <taxon>Tissierellia</taxon>
        <taxon>Tissierellales</taxon>
        <taxon>Tissierellaceae</taxon>
        <taxon>Paratissierella</taxon>
    </lineage>
</organism>